<feature type="transmembrane region" description="Helical" evidence="6">
    <location>
        <begin position="6"/>
        <end position="30"/>
    </location>
</feature>
<feature type="compositionally biased region" description="Basic and acidic residues" evidence="5">
    <location>
        <begin position="354"/>
        <end position="377"/>
    </location>
</feature>
<evidence type="ECO:0008006" key="8">
    <source>
        <dbReference type="Google" id="ProtNLM"/>
    </source>
</evidence>
<feature type="compositionally biased region" description="Polar residues" evidence="5">
    <location>
        <begin position="379"/>
        <end position="389"/>
    </location>
</feature>
<feature type="region of interest" description="Disordered" evidence="5">
    <location>
        <begin position="351"/>
        <end position="445"/>
    </location>
</feature>
<keyword evidence="3 6" id="KW-1133">Transmembrane helix</keyword>
<dbReference type="Pfam" id="PF04142">
    <property type="entry name" value="Nuc_sug_transp"/>
    <property type="match status" value="1"/>
</dbReference>
<dbReference type="GO" id="GO:0000139">
    <property type="term" value="C:Golgi membrane"/>
    <property type="evidence" value="ECO:0007669"/>
    <property type="project" value="InterPro"/>
</dbReference>
<feature type="transmembrane region" description="Helical" evidence="6">
    <location>
        <begin position="241"/>
        <end position="263"/>
    </location>
</feature>
<evidence type="ECO:0000256" key="6">
    <source>
        <dbReference type="SAM" id="Phobius"/>
    </source>
</evidence>
<feature type="transmembrane region" description="Helical" evidence="6">
    <location>
        <begin position="131"/>
        <end position="150"/>
    </location>
</feature>
<feature type="transmembrane region" description="Helical" evidence="6">
    <location>
        <begin position="170"/>
        <end position="190"/>
    </location>
</feature>
<dbReference type="NCBIfam" id="TIGR00803">
    <property type="entry name" value="nst"/>
    <property type="match status" value="1"/>
</dbReference>
<accession>A0A0G4IDU3</accession>
<evidence type="ECO:0000256" key="5">
    <source>
        <dbReference type="SAM" id="MobiDB-lite"/>
    </source>
</evidence>
<dbReference type="InterPro" id="IPR037185">
    <property type="entry name" value="EmrE-like"/>
</dbReference>
<comment type="subcellular location">
    <subcellularLocation>
        <location evidence="1">Membrane</location>
        <topology evidence="1">Multi-pass membrane protein</topology>
    </subcellularLocation>
</comment>
<proteinExistence type="predicted"/>
<protein>
    <recommendedName>
        <fullName evidence="8">EamA domain-containing protein</fullName>
    </recommendedName>
</protein>
<dbReference type="SUPFAM" id="SSF103481">
    <property type="entry name" value="Multidrug resistance efflux transporter EmrE"/>
    <property type="match status" value="1"/>
</dbReference>
<dbReference type="PhylomeDB" id="A0A0G4IDU3"/>
<dbReference type="AlphaFoldDB" id="A0A0G4IDU3"/>
<dbReference type="EMBL" id="CDMZ01005856">
    <property type="protein sequence ID" value="CEM55251.1"/>
    <property type="molecule type" value="Genomic_DNA"/>
</dbReference>
<feature type="compositionally biased region" description="Low complexity" evidence="5">
    <location>
        <begin position="416"/>
        <end position="432"/>
    </location>
</feature>
<evidence type="ECO:0000256" key="1">
    <source>
        <dbReference type="ARBA" id="ARBA00004141"/>
    </source>
</evidence>
<feature type="transmembrane region" description="Helical" evidence="6">
    <location>
        <begin position="270"/>
        <end position="288"/>
    </location>
</feature>
<sequence>MDLPPAIVRVLVLAALTIQNAGAVLLMRWVRAFPSENRFNSQTAVVMQELVKGLSCALLLLYTEGSLISAYRNAREALKTSIPAVLYLGQNNLQYIAVGHLSAAAFTITYQSKTLWAAVLSFFLLGRTLNSNKWVGLACLSLGVGLVQVSVASGGGRESKVEGHSGQNHFLGFVTILLAGLLSAGAGVSFEKFLKGVKISLWARNVQLAFYSVLTAVIPLVLSGQLGTVLSQGFFHGYTTWTWVCILMNSFGGLLVGVVIRYADAITKDVALGASVLVSSIASIGLFGFSVTPMFVLGGVLVVVAVLIYGERIKVDGFVSKPLNDLSLTVAGSFRWGDCLKRLRKTFLDLSTPKGEKGKGGRANDRKFTGEAHRGDGTRSGSVDSTASGPTHHDEESPKPKGPNHHYLPLRGEQISMSPPGVSSVSPPSVASHQEHHMMHRHAHHPGGVDASPVVGAEAIGAGPAKQNYALHAYESHAASAAIRGGPLTYSQSNSRT</sequence>
<dbReference type="PANTHER" id="PTHR10231">
    <property type="entry name" value="NUCLEOTIDE-SUGAR TRANSMEMBRANE TRANSPORTER"/>
    <property type="match status" value="1"/>
</dbReference>
<feature type="transmembrane region" description="Helical" evidence="6">
    <location>
        <begin position="202"/>
        <end position="221"/>
    </location>
</feature>
<evidence type="ECO:0000256" key="2">
    <source>
        <dbReference type="ARBA" id="ARBA00022692"/>
    </source>
</evidence>
<organism evidence="7">
    <name type="scientific">Chromera velia CCMP2878</name>
    <dbReference type="NCBI Taxonomy" id="1169474"/>
    <lineage>
        <taxon>Eukaryota</taxon>
        <taxon>Sar</taxon>
        <taxon>Alveolata</taxon>
        <taxon>Colpodellida</taxon>
        <taxon>Chromeraceae</taxon>
        <taxon>Chromera</taxon>
    </lineage>
</organism>
<keyword evidence="4 6" id="KW-0472">Membrane</keyword>
<keyword evidence="2 6" id="KW-0812">Transmembrane</keyword>
<evidence type="ECO:0000256" key="4">
    <source>
        <dbReference type="ARBA" id="ARBA00023136"/>
    </source>
</evidence>
<dbReference type="VEuPathDB" id="CryptoDB:Cvel_13389"/>
<evidence type="ECO:0000256" key="3">
    <source>
        <dbReference type="ARBA" id="ARBA00022989"/>
    </source>
</evidence>
<reference evidence="7" key="1">
    <citation type="submission" date="2014-11" db="EMBL/GenBank/DDBJ databases">
        <authorList>
            <person name="Otto D Thomas"/>
            <person name="Naeem Raeece"/>
        </authorList>
    </citation>
    <scope>NUCLEOTIDE SEQUENCE</scope>
</reference>
<name>A0A0G4IDU3_9ALVE</name>
<dbReference type="InterPro" id="IPR007271">
    <property type="entry name" value="Nuc_sug_transpt"/>
</dbReference>
<gene>
    <name evidence="7" type="ORF">Cvel_13389</name>
</gene>
<dbReference type="GO" id="GO:0015165">
    <property type="term" value="F:pyrimidine nucleotide-sugar transmembrane transporter activity"/>
    <property type="evidence" value="ECO:0007669"/>
    <property type="project" value="InterPro"/>
</dbReference>
<evidence type="ECO:0000313" key="7">
    <source>
        <dbReference type="EMBL" id="CEM55251.1"/>
    </source>
</evidence>